<comment type="caution">
    <text evidence="2">The sequence shown here is derived from an EMBL/GenBank/DDBJ whole genome shotgun (WGS) entry which is preliminary data.</text>
</comment>
<dbReference type="Pfam" id="PF24681">
    <property type="entry name" value="Kelch_KLHDC2_KLHL20_DRC7"/>
    <property type="match status" value="1"/>
</dbReference>
<sequence>VELYCNHTHGPPPMAGHSSCVIGDKMIVFGGSLGSRQMSNDVWVLDLDHWSWSKPTIAGTCPHPRGGQSQIVIDNQTVLILGGCGGPNALFKDAWLLHMDHTPWTWQQLKVENEEHGAPELWCHPACRVGHSVVVFSQAPSGRAPLSPSLNSRPSPISAAPPTLAPDSREYRSHSPVRAPDEAPCVNGRWGTLRPRAPRHNTGGSRERSLSPGRGDGLSPVFNGGVVSPAAGLDGPLQVISPPSVEVCEAKAPHSVPIGKCPLTHQKDVCLGGPDCTWEMKPGDGELDSACRIPPEQTNGVHSPPHLPSSLPGAVSPGALRRGLEAVRAVTSPLIPPTLSAPGSGEEPAARLAPAQNEGHSLPPIARRLGHHPPQSLNVGKPLYQSMNCKPMQMYALDIHGCRDRGRVTWKVFNSPSVVGPPETSLHTVVQGRGELIIFGGLMDKKQNVKYYPKTNALYFVRAKR</sequence>
<dbReference type="GO" id="GO:1990756">
    <property type="term" value="F:ubiquitin-like ligase-substrate adaptor activity"/>
    <property type="evidence" value="ECO:0007669"/>
    <property type="project" value="TreeGrafter"/>
</dbReference>
<protein>
    <recommendedName>
        <fullName evidence="4">F-box protein 42</fullName>
    </recommendedName>
</protein>
<evidence type="ECO:0000313" key="3">
    <source>
        <dbReference type="Proteomes" id="UP000812440"/>
    </source>
</evidence>
<feature type="compositionally biased region" description="Low complexity" evidence="1">
    <location>
        <begin position="145"/>
        <end position="158"/>
    </location>
</feature>
<evidence type="ECO:0000256" key="1">
    <source>
        <dbReference type="SAM" id="MobiDB-lite"/>
    </source>
</evidence>
<name>A0A8T2IDV3_9PIPI</name>
<reference evidence="2" key="1">
    <citation type="thesis" date="2020" institute="ProQuest LLC" country="789 East Eisenhower Parkway, Ann Arbor, MI, USA">
        <title>Comparative Genomics and Chromosome Evolution.</title>
        <authorList>
            <person name="Mudd A.B."/>
        </authorList>
    </citation>
    <scope>NUCLEOTIDE SEQUENCE</scope>
    <source>
        <strain evidence="2">Female2</strain>
        <tissue evidence="2">Blood</tissue>
    </source>
</reference>
<dbReference type="GO" id="GO:0019005">
    <property type="term" value="C:SCF ubiquitin ligase complex"/>
    <property type="evidence" value="ECO:0007669"/>
    <property type="project" value="TreeGrafter"/>
</dbReference>
<dbReference type="EMBL" id="JAACNH010002184">
    <property type="protein sequence ID" value="KAG8429887.1"/>
    <property type="molecule type" value="Genomic_DNA"/>
</dbReference>
<feature type="region of interest" description="Disordered" evidence="1">
    <location>
        <begin position="142"/>
        <end position="217"/>
    </location>
</feature>
<dbReference type="Gene3D" id="2.120.10.80">
    <property type="entry name" value="Kelch-type beta propeller"/>
    <property type="match status" value="1"/>
</dbReference>
<feature type="non-terminal residue" evidence="2">
    <location>
        <position position="465"/>
    </location>
</feature>
<gene>
    <name evidence="2" type="ORF">GDO86_018949</name>
</gene>
<keyword evidence="3" id="KW-1185">Reference proteome</keyword>
<evidence type="ECO:0000313" key="2">
    <source>
        <dbReference type="EMBL" id="KAG8429887.1"/>
    </source>
</evidence>
<dbReference type="PANTHER" id="PTHR46432:SF1">
    <property type="entry name" value="F-BOX ONLY PROTEIN 42"/>
    <property type="match status" value="1"/>
</dbReference>
<organism evidence="2 3">
    <name type="scientific">Hymenochirus boettgeri</name>
    <name type="common">Congo dwarf clawed frog</name>
    <dbReference type="NCBI Taxonomy" id="247094"/>
    <lineage>
        <taxon>Eukaryota</taxon>
        <taxon>Metazoa</taxon>
        <taxon>Chordata</taxon>
        <taxon>Craniata</taxon>
        <taxon>Vertebrata</taxon>
        <taxon>Euteleostomi</taxon>
        <taxon>Amphibia</taxon>
        <taxon>Batrachia</taxon>
        <taxon>Anura</taxon>
        <taxon>Pipoidea</taxon>
        <taxon>Pipidae</taxon>
        <taxon>Pipinae</taxon>
        <taxon>Hymenochirus</taxon>
    </lineage>
</organism>
<feature type="region of interest" description="Disordered" evidence="1">
    <location>
        <begin position="334"/>
        <end position="375"/>
    </location>
</feature>
<dbReference type="Proteomes" id="UP000812440">
    <property type="component" value="Unassembled WGS sequence"/>
</dbReference>
<dbReference type="SUPFAM" id="SSF117281">
    <property type="entry name" value="Kelch motif"/>
    <property type="match status" value="1"/>
</dbReference>
<dbReference type="OrthoDB" id="9973021at2759"/>
<accession>A0A8T2IDV3</accession>
<proteinExistence type="predicted"/>
<dbReference type="PANTHER" id="PTHR46432">
    <property type="entry name" value="F-BOX ONLY PROTEIN 42"/>
    <property type="match status" value="1"/>
</dbReference>
<dbReference type="InterPro" id="IPR015915">
    <property type="entry name" value="Kelch-typ_b-propeller"/>
</dbReference>
<dbReference type="AlphaFoldDB" id="A0A8T2IDV3"/>
<evidence type="ECO:0008006" key="4">
    <source>
        <dbReference type="Google" id="ProtNLM"/>
    </source>
</evidence>
<dbReference type="InterPro" id="IPR052821">
    <property type="entry name" value="F-box_only_SRC"/>
</dbReference>